<keyword evidence="3" id="KW-1185">Reference proteome</keyword>
<proteinExistence type="predicted"/>
<reference evidence="2 3" key="1">
    <citation type="submission" date="2019-05" db="EMBL/GenBank/DDBJ databases">
        <title>Another draft genome of Portunus trituberculatus and its Hox gene families provides insights of decapod evolution.</title>
        <authorList>
            <person name="Jeong J.-H."/>
            <person name="Song I."/>
            <person name="Kim S."/>
            <person name="Choi T."/>
            <person name="Kim D."/>
            <person name="Ryu S."/>
            <person name="Kim W."/>
        </authorList>
    </citation>
    <scope>NUCLEOTIDE SEQUENCE [LARGE SCALE GENOMIC DNA]</scope>
    <source>
        <tissue evidence="2">Muscle</tissue>
    </source>
</reference>
<feature type="compositionally biased region" description="Basic and acidic residues" evidence="1">
    <location>
        <begin position="12"/>
        <end position="21"/>
    </location>
</feature>
<organism evidence="2 3">
    <name type="scientific">Portunus trituberculatus</name>
    <name type="common">Swimming crab</name>
    <name type="synonym">Neptunus trituberculatus</name>
    <dbReference type="NCBI Taxonomy" id="210409"/>
    <lineage>
        <taxon>Eukaryota</taxon>
        <taxon>Metazoa</taxon>
        <taxon>Ecdysozoa</taxon>
        <taxon>Arthropoda</taxon>
        <taxon>Crustacea</taxon>
        <taxon>Multicrustacea</taxon>
        <taxon>Malacostraca</taxon>
        <taxon>Eumalacostraca</taxon>
        <taxon>Eucarida</taxon>
        <taxon>Decapoda</taxon>
        <taxon>Pleocyemata</taxon>
        <taxon>Brachyura</taxon>
        <taxon>Eubrachyura</taxon>
        <taxon>Portunoidea</taxon>
        <taxon>Portunidae</taxon>
        <taxon>Portuninae</taxon>
        <taxon>Portunus</taxon>
    </lineage>
</organism>
<gene>
    <name evidence="2" type="ORF">E2C01_065752</name>
</gene>
<sequence>MQSNQRVRIFKARQEEKREVDDLMSTCENTPKSRYHGPSSASFTHPLYPTPAPPQHPIDTFPAK</sequence>
<comment type="caution">
    <text evidence="2">The sequence shown here is derived from an EMBL/GenBank/DDBJ whole genome shotgun (WGS) entry which is preliminary data.</text>
</comment>
<evidence type="ECO:0000313" key="3">
    <source>
        <dbReference type="Proteomes" id="UP000324222"/>
    </source>
</evidence>
<evidence type="ECO:0000256" key="1">
    <source>
        <dbReference type="SAM" id="MobiDB-lite"/>
    </source>
</evidence>
<feature type="region of interest" description="Disordered" evidence="1">
    <location>
        <begin position="1"/>
        <end position="64"/>
    </location>
</feature>
<protein>
    <submittedName>
        <fullName evidence="2">Uncharacterized protein</fullName>
    </submittedName>
</protein>
<dbReference type="Proteomes" id="UP000324222">
    <property type="component" value="Unassembled WGS sequence"/>
</dbReference>
<dbReference type="AlphaFoldDB" id="A0A5B7HSN2"/>
<dbReference type="EMBL" id="VSRR010032949">
    <property type="protein sequence ID" value="MPC71474.1"/>
    <property type="molecule type" value="Genomic_DNA"/>
</dbReference>
<accession>A0A5B7HSN2</accession>
<evidence type="ECO:0000313" key="2">
    <source>
        <dbReference type="EMBL" id="MPC71474.1"/>
    </source>
</evidence>
<name>A0A5B7HSN2_PORTR</name>